<evidence type="ECO:0000256" key="1">
    <source>
        <dbReference type="ARBA" id="ARBA00005993"/>
    </source>
</evidence>
<dbReference type="Pfam" id="PF00104">
    <property type="entry name" value="Hormone_recep"/>
    <property type="match status" value="1"/>
</dbReference>
<dbReference type="WBParaSite" id="SPAL_0000636800.1">
    <property type="protein sequence ID" value="SPAL_0000636800.1"/>
    <property type="gene ID" value="SPAL_0000636800"/>
</dbReference>
<feature type="domain" description="NR LBD" evidence="11">
    <location>
        <begin position="174"/>
        <end position="414"/>
    </location>
</feature>
<keyword evidence="9" id="KW-0539">Nucleus</keyword>
<evidence type="ECO:0000256" key="3">
    <source>
        <dbReference type="ARBA" id="ARBA00022771"/>
    </source>
</evidence>
<name>A0A0N5BKA8_STREA</name>
<keyword evidence="7" id="KW-0804">Transcription</keyword>
<dbReference type="GO" id="GO:0008270">
    <property type="term" value="F:zinc ion binding"/>
    <property type="evidence" value="ECO:0007669"/>
    <property type="project" value="UniProtKB-KW"/>
</dbReference>
<dbReference type="InterPro" id="IPR013088">
    <property type="entry name" value="Znf_NHR/GATA"/>
</dbReference>
<dbReference type="PRINTS" id="PR00047">
    <property type="entry name" value="STROIDFINGER"/>
</dbReference>
<evidence type="ECO:0000259" key="11">
    <source>
        <dbReference type="PROSITE" id="PS51843"/>
    </source>
</evidence>
<dbReference type="PROSITE" id="PS51843">
    <property type="entry name" value="NR_LBD"/>
    <property type="match status" value="1"/>
</dbReference>
<evidence type="ECO:0000256" key="7">
    <source>
        <dbReference type="ARBA" id="ARBA00023163"/>
    </source>
</evidence>
<dbReference type="SUPFAM" id="SSF57716">
    <property type="entry name" value="Glucocorticoid receptor-like (DNA-binding domain)"/>
    <property type="match status" value="1"/>
</dbReference>
<dbReference type="GO" id="GO:0043565">
    <property type="term" value="F:sequence-specific DNA binding"/>
    <property type="evidence" value="ECO:0007669"/>
    <property type="project" value="InterPro"/>
</dbReference>
<evidence type="ECO:0000256" key="9">
    <source>
        <dbReference type="ARBA" id="ARBA00023242"/>
    </source>
</evidence>
<dbReference type="Pfam" id="PF00105">
    <property type="entry name" value="zf-C4"/>
    <property type="match status" value="1"/>
</dbReference>
<comment type="similarity">
    <text evidence="1">Belongs to the nuclear hormone receptor family.</text>
</comment>
<evidence type="ECO:0000256" key="5">
    <source>
        <dbReference type="ARBA" id="ARBA00023015"/>
    </source>
</evidence>
<keyword evidence="12" id="KW-1185">Reference proteome</keyword>
<evidence type="ECO:0000259" key="10">
    <source>
        <dbReference type="PROSITE" id="PS51030"/>
    </source>
</evidence>
<keyword evidence="4" id="KW-0862">Zinc</keyword>
<dbReference type="InterPro" id="IPR035500">
    <property type="entry name" value="NHR-like_dom_sf"/>
</dbReference>
<keyword evidence="8" id="KW-0675">Receptor</keyword>
<keyword evidence="2" id="KW-0479">Metal-binding</keyword>
<dbReference type="PANTHER" id="PTHR24083">
    <property type="entry name" value="NUCLEAR HORMONE RECEPTOR"/>
    <property type="match status" value="1"/>
</dbReference>
<evidence type="ECO:0000313" key="12">
    <source>
        <dbReference type="Proteomes" id="UP000046392"/>
    </source>
</evidence>
<evidence type="ECO:0000256" key="8">
    <source>
        <dbReference type="ARBA" id="ARBA00023170"/>
    </source>
</evidence>
<dbReference type="GO" id="GO:0003700">
    <property type="term" value="F:DNA-binding transcription factor activity"/>
    <property type="evidence" value="ECO:0007669"/>
    <property type="project" value="InterPro"/>
</dbReference>
<keyword evidence="5" id="KW-0805">Transcription regulation</keyword>
<dbReference type="InterPro" id="IPR050274">
    <property type="entry name" value="Nuclear_hormone_rcpt_NR2"/>
</dbReference>
<reference evidence="13" key="1">
    <citation type="submission" date="2017-02" db="UniProtKB">
        <authorList>
            <consortium name="WormBaseParasite"/>
        </authorList>
    </citation>
    <scope>IDENTIFICATION</scope>
</reference>
<dbReference type="Proteomes" id="UP000046392">
    <property type="component" value="Unplaced"/>
</dbReference>
<evidence type="ECO:0000256" key="4">
    <source>
        <dbReference type="ARBA" id="ARBA00022833"/>
    </source>
</evidence>
<evidence type="ECO:0000256" key="2">
    <source>
        <dbReference type="ARBA" id="ARBA00022723"/>
    </source>
</evidence>
<keyword evidence="6" id="KW-0238">DNA-binding</keyword>
<accession>A0A0N5BKA8</accession>
<dbReference type="PROSITE" id="PS51030">
    <property type="entry name" value="NUCLEAR_REC_DBD_2"/>
    <property type="match status" value="1"/>
</dbReference>
<dbReference type="Gene3D" id="1.10.565.10">
    <property type="entry name" value="Retinoid X Receptor"/>
    <property type="match status" value="1"/>
</dbReference>
<evidence type="ECO:0000313" key="13">
    <source>
        <dbReference type="WBParaSite" id="SPAL_0000636800.1"/>
    </source>
</evidence>
<dbReference type="SUPFAM" id="SSF48508">
    <property type="entry name" value="Nuclear receptor ligand-binding domain"/>
    <property type="match status" value="1"/>
</dbReference>
<feature type="domain" description="Nuclear receptor" evidence="10">
    <location>
        <begin position="30"/>
        <end position="105"/>
    </location>
</feature>
<protein>
    <submittedName>
        <fullName evidence="13">Nuclear receptor</fullName>
    </submittedName>
</protein>
<dbReference type="SMART" id="SM00399">
    <property type="entry name" value="ZnF_C4"/>
    <property type="match status" value="1"/>
</dbReference>
<dbReference type="AlphaFoldDB" id="A0A0N5BKA8"/>
<dbReference type="STRING" id="174720.A0A0N5BKA8"/>
<proteinExistence type="inferred from homology"/>
<dbReference type="Gene3D" id="3.30.50.10">
    <property type="entry name" value="Erythroid Transcription Factor GATA-1, subunit A"/>
    <property type="match status" value="1"/>
</dbReference>
<sequence>MEKVHNESSNISNGTQKNVKKQRKIILPENSICSICGDKATREYYGAISCSACMCFFKKCLDDNVQLACKFKGKCNITKEKRTKCKYCRLKKCFDSGMRREHWEKNKKHYVKKFKSTKFNKKKANDKLSNKVFEIKASTVSPTNTTDMGIKKDCSKEDKSQLVQNSSIQSMSQPEETILDDLVECENIMKHPKKWHCYKAQIFFETTADNGEIVYSDGLIKPLDAMLESSVQWADAIGKFIDLQADDKALLTEKFVCKNIILSLMYRAMENENIIDAIEKIINEKYDESDDKRIFNKYFGKKLRELVKKMIRLRLSHVELIIIKAALFLNNNANDLTSDGSDCVLVLKESVIESFVKCRRYDFLTCSIRLYDLINCISPILDILSKMIMKNKILRDVFNFNNAGALIEQYIGESSVTSEDEIKEGNSTEDDSMDKI</sequence>
<dbReference type="InterPro" id="IPR001628">
    <property type="entry name" value="Znf_hrmn_rcpt"/>
</dbReference>
<keyword evidence="3" id="KW-0863">Zinc-finger</keyword>
<dbReference type="InterPro" id="IPR000536">
    <property type="entry name" value="Nucl_hrmn_rcpt_lig-bd"/>
</dbReference>
<organism evidence="12 13">
    <name type="scientific">Strongyloides papillosus</name>
    <name type="common">Intestinal threadworm</name>
    <dbReference type="NCBI Taxonomy" id="174720"/>
    <lineage>
        <taxon>Eukaryota</taxon>
        <taxon>Metazoa</taxon>
        <taxon>Ecdysozoa</taxon>
        <taxon>Nematoda</taxon>
        <taxon>Chromadorea</taxon>
        <taxon>Rhabditida</taxon>
        <taxon>Tylenchina</taxon>
        <taxon>Panagrolaimomorpha</taxon>
        <taxon>Strongyloidoidea</taxon>
        <taxon>Strongyloididae</taxon>
        <taxon>Strongyloides</taxon>
    </lineage>
</organism>
<evidence type="ECO:0000256" key="6">
    <source>
        <dbReference type="ARBA" id="ARBA00023125"/>
    </source>
</evidence>
<dbReference type="SMART" id="SM00430">
    <property type="entry name" value="HOLI"/>
    <property type="match status" value="1"/>
</dbReference>